<organism evidence="1 2">
    <name type="scientific">Claviceps aff. purpurea</name>
    <dbReference type="NCBI Taxonomy" id="1967640"/>
    <lineage>
        <taxon>Eukaryota</taxon>
        <taxon>Fungi</taxon>
        <taxon>Dikarya</taxon>
        <taxon>Ascomycota</taxon>
        <taxon>Pezizomycotina</taxon>
        <taxon>Sordariomycetes</taxon>
        <taxon>Hypocreomycetidae</taxon>
        <taxon>Hypocreales</taxon>
        <taxon>Clavicipitaceae</taxon>
        <taxon>Claviceps</taxon>
    </lineage>
</organism>
<keyword evidence="2" id="KW-1185">Reference proteome</keyword>
<dbReference type="AlphaFoldDB" id="A0A9P7U2Q9"/>
<comment type="caution">
    <text evidence="1">The sequence shown here is derived from an EMBL/GenBank/DDBJ whole genome shotgun (WGS) entry which is preliminary data.</text>
</comment>
<reference evidence="1 2" key="1">
    <citation type="journal article" date="2020" name="bioRxiv">
        <title>Whole genome comparisons of ergot fungi reveals the divergence and evolution of species within the genus Claviceps are the result of varying mechanisms driving genome evolution and host range expansion.</title>
        <authorList>
            <person name="Wyka S.A."/>
            <person name="Mondo S.J."/>
            <person name="Liu M."/>
            <person name="Dettman J."/>
            <person name="Nalam V."/>
            <person name="Broders K.D."/>
        </authorList>
    </citation>
    <scope>NUCLEOTIDE SEQUENCE [LARGE SCALE GENOMIC DNA]</scope>
    <source>
        <strain evidence="1 2">Clav52</strain>
    </source>
</reference>
<name>A0A9P7U2Q9_9HYPO</name>
<accession>A0A9P7U2Q9</accession>
<evidence type="ECO:0000313" key="2">
    <source>
        <dbReference type="Proteomes" id="UP000707071"/>
    </source>
</evidence>
<protein>
    <submittedName>
        <fullName evidence="1">Uncharacterized protein</fullName>
    </submittedName>
</protein>
<evidence type="ECO:0000313" key="1">
    <source>
        <dbReference type="EMBL" id="KAG6303567.1"/>
    </source>
</evidence>
<proteinExistence type="predicted"/>
<sequence length="97" mass="10748">MLIAHQQSVCRLRAGLGPDRANEEVVPWLQSFSKELKEFSRSSDSTDDDVSLHDGPRAVLGLPNEVIKGHLTKQQLDDHAGFISAADLESRRESLSH</sequence>
<dbReference type="Proteomes" id="UP000707071">
    <property type="component" value="Unassembled WGS sequence"/>
</dbReference>
<gene>
    <name evidence="1" type="ORF">E4U09_007122</name>
</gene>
<dbReference type="EMBL" id="SRRH01000007">
    <property type="protein sequence ID" value="KAG6303567.1"/>
    <property type="molecule type" value="Genomic_DNA"/>
</dbReference>